<comment type="pathway">
    <text evidence="5">Cofactor biosynthesis; nicotinate biosynthesis; nicotinate from nicotinamide: step 1/1.</text>
</comment>
<keyword evidence="4" id="KW-0378">Hydrolase</keyword>
<dbReference type="EMBL" id="JALNTZ010000464">
    <property type="protein sequence ID" value="KAJ3634470.1"/>
    <property type="molecule type" value="Genomic_DNA"/>
</dbReference>
<feature type="domain" description="Isochorismatase-like" evidence="8">
    <location>
        <begin position="25"/>
        <end position="76"/>
    </location>
</feature>
<protein>
    <recommendedName>
        <fullName evidence="6">nicotinamidase</fullName>
        <ecNumber evidence="6">3.5.1.19</ecNumber>
    </recommendedName>
    <alternativeName>
        <fullName evidence="7">Nicotinamide deamidase</fullName>
    </alternativeName>
</protein>
<dbReference type="InterPro" id="IPR036380">
    <property type="entry name" value="Isochorismatase-like_sf"/>
</dbReference>
<reference evidence="9" key="1">
    <citation type="journal article" date="2023" name="G3 (Bethesda)">
        <title>Whole genome assemblies of Zophobas morio and Tenebrio molitor.</title>
        <authorList>
            <person name="Kaur S."/>
            <person name="Stinson S.A."/>
            <person name="diCenzo G.C."/>
        </authorList>
    </citation>
    <scope>NUCLEOTIDE SEQUENCE</scope>
    <source>
        <strain evidence="9">QUZm001</strain>
    </source>
</reference>
<evidence type="ECO:0000256" key="6">
    <source>
        <dbReference type="ARBA" id="ARBA00039017"/>
    </source>
</evidence>
<proteinExistence type="inferred from homology"/>
<dbReference type="GO" id="GO:0046872">
    <property type="term" value="F:metal ion binding"/>
    <property type="evidence" value="ECO:0007669"/>
    <property type="project" value="UniProtKB-KW"/>
</dbReference>
<dbReference type="GO" id="GO:0008936">
    <property type="term" value="F:nicotinamidase activity"/>
    <property type="evidence" value="ECO:0007669"/>
    <property type="project" value="UniProtKB-EC"/>
</dbReference>
<organism evidence="9 10">
    <name type="scientific">Zophobas morio</name>
    <dbReference type="NCBI Taxonomy" id="2755281"/>
    <lineage>
        <taxon>Eukaryota</taxon>
        <taxon>Metazoa</taxon>
        <taxon>Ecdysozoa</taxon>
        <taxon>Arthropoda</taxon>
        <taxon>Hexapoda</taxon>
        <taxon>Insecta</taxon>
        <taxon>Pterygota</taxon>
        <taxon>Neoptera</taxon>
        <taxon>Endopterygota</taxon>
        <taxon>Coleoptera</taxon>
        <taxon>Polyphaga</taxon>
        <taxon>Cucujiformia</taxon>
        <taxon>Tenebrionidae</taxon>
        <taxon>Zophobas</taxon>
    </lineage>
</organism>
<dbReference type="PANTHER" id="PTHR11080:SF2">
    <property type="entry name" value="LD05707P"/>
    <property type="match status" value="1"/>
</dbReference>
<dbReference type="Gene3D" id="3.40.50.850">
    <property type="entry name" value="Isochorismatase-like"/>
    <property type="match status" value="1"/>
</dbReference>
<evidence type="ECO:0000313" key="10">
    <source>
        <dbReference type="Proteomes" id="UP001168821"/>
    </source>
</evidence>
<keyword evidence="3" id="KW-0479">Metal-binding</keyword>
<dbReference type="Pfam" id="PF00857">
    <property type="entry name" value="Isochorismatase"/>
    <property type="match status" value="1"/>
</dbReference>
<evidence type="ECO:0000259" key="8">
    <source>
        <dbReference type="Pfam" id="PF00857"/>
    </source>
</evidence>
<evidence type="ECO:0000313" key="9">
    <source>
        <dbReference type="EMBL" id="KAJ3634470.1"/>
    </source>
</evidence>
<dbReference type="InterPro" id="IPR000868">
    <property type="entry name" value="Isochorismatase-like_dom"/>
</dbReference>
<keyword evidence="10" id="KW-1185">Reference proteome</keyword>
<dbReference type="SUPFAM" id="SSF52499">
    <property type="entry name" value="Isochorismatase-like hydrolases"/>
    <property type="match status" value="1"/>
</dbReference>
<comment type="caution">
    <text evidence="9">The sequence shown here is derived from an EMBL/GenBank/DDBJ whole genome shotgun (WGS) entry which is preliminary data.</text>
</comment>
<sequence length="93" mass="10397">MIDESLADTIILKGDLPDSDSYSIFYQGFEVDSGLDKILKDKDINDLEICGLALDVCVFATYKDAKEKGYNTKVLTEFSKPINQDFVFEADAD</sequence>
<comment type="similarity">
    <text evidence="1">Belongs to the isochorismatase family.</text>
</comment>
<dbReference type="EC" id="3.5.1.19" evidence="6"/>
<evidence type="ECO:0000256" key="1">
    <source>
        <dbReference type="ARBA" id="ARBA00006336"/>
    </source>
</evidence>
<dbReference type="Proteomes" id="UP001168821">
    <property type="component" value="Unassembled WGS sequence"/>
</dbReference>
<evidence type="ECO:0000256" key="4">
    <source>
        <dbReference type="ARBA" id="ARBA00022801"/>
    </source>
</evidence>
<dbReference type="InterPro" id="IPR052347">
    <property type="entry name" value="Isochorismatase_Nicotinamidase"/>
</dbReference>
<keyword evidence="2" id="KW-0662">Pyridine nucleotide biosynthesis</keyword>
<dbReference type="PANTHER" id="PTHR11080">
    <property type="entry name" value="PYRAZINAMIDASE/NICOTINAMIDASE"/>
    <property type="match status" value="1"/>
</dbReference>
<evidence type="ECO:0000256" key="7">
    <source>
        <dbReference type="ARBA" id="ARBA00043224"/>
    </source>
</evidence>
<evidence type="ECO:0000256" key="2">
    <source>
        <dbReference type="ARBA" id="ARBA00022642"/>
    </source>
</evidence>
<dbReference type="AlphaFoldDB" id="A0AA38HJT0"/>
<dbReference type="GO" id="GO:0019363">
    <property type="term" value="P:pyridine nucleotide biosynthetic process"/>
    <property type="evidence" value="ECO:0007669"/>
    <property type="project" value="UniProtKB-KW"/>
</dbReference>
<evidence type="ECO:0000256" key="3">
    <source>
        <dbReference type="ARBA" id="ARBA00022723"/>
    </source>
</evidence>
<gene>
    <name evidence="9" type="ORF">Zmor_016451</name>
</gene>
<name>A0AA38HJT0_9CUCU</name>
<accession>A0AA38HJT0</accession>
<evidence type="ECO:0000256" key="5">
    <source>
        <dbReference type="ARBA" id="ARBA00037900"/>
    </source>
</evidence>